<evidence type="ECO:0000256" key="4">
    <source>
        <dbReference type="ARBA" id="ARBA00022737"/>
    </source>
</evidence>
<organism evidence="9 10">
    <name type="scientific">Chlorella vulgaris</name>
    <name type="common">Green alga</name>
    <dbReference type="NCBI Taxonomy" id="3077"/>
    <lineage>
        <taxon>Eukaryota</taxon>
        <taxon>Viridiplantae</taxon>
        <taxon>Chlorophyta</taxon>
        <taxon>core chlorophytes</taxon>
        <taxon>Trebouxiophyceae</taxon>
        <taxon>Chlorellales</taxon>
        <taxon>Chlorellaceae</taxon>
        <taxon>Chlorella clade</taxon>
        <taxon>Chlorella</taxon>
    </lineage>
</organism>
<keyword evidence="2" id="KW-0963">Cytoplasm</keyword>
<sequence length="432" mass="47195">MRVTEALLVRRAEHNERNLTTLEEIGLHGQGIERIELINQLCRHLRILYLQSNVICKIEQLHRLKELEVLNLALNNILRVQNLQRCESLRRLDLTANFIDKAGLLSLHSLQENEHLEELLLLGNPCAAWPGYRTYVLGTLPRLQRLDAEPVLPSERIAAARQLPALHAQLLGELAAEGVDLEEAAQVEDDSLLDAEFIPETGIVGEDGELRRPWCPATRILDQREDEAREAAAAQQKRADQERAAGLFGEPELEPPLRVGLPEVVEGEPILQKNEGKWEYRLEESSDGRSIQLDVAMGRYLDTSAIQADVQPFFVRLLAKGRLLQLALPAEVSPDAAVAQRSRTTGNLLITMPLADQQAALRAMAATAGSSRCAAGAENAPGVGNRAGESLCVGGLRSKLAAQQGAAEMLPALVSVAEDGGSCDGDLELPPL</sequence>
<evidence type="ECO:0000259" key="8">
    <source>
        <dbReference type="Pfam" id="PF23602"/>
    </source>
</evidence>
<keyword evidence="4" id="KW-0677">Repeat</keyword>
<evidence type="ECO:0000256" key="7">
    <source>
        <dbReference type="ARBA" id="ARBA00049982"/>
    </source>
</evidence>
<reference evidence="9" key="2">
    <citation type="submission" date="2020-11" db="EMBL/GenBank/DDBJ databases">
        <authorList>
            <person name="Cecchin M."/>
            <person name="Marcolungo L."/>
            <person name="Rossato M."/>
            <person name="Girolomoni L."/>
            <person name="Cosentino E."/>
            <person name="Cuine S."/>
            <person name="Li-Beisson Y."/>
            <person name="Delledonne M."/>
            <person name="Ballottari M."/>
        </authorList>
    </citation>
    <scope>NUCLEOTIDE SEQUENCE</scope>
    <source>
        <strain evidence="9">211/11P</strain>
        <tissue evidence="9">Whole cell</tissue>
    </source>
</reference>
<reference evidence="9" key="1">
    <citation type="journal article" date="2019" name="Plant J.">
        <title>Chlorella vulgaris genome assembly and annotation reveals the molecular basis for metabolic acclimation to high light conditions.</title>
        <authorList>
            <person name="Cecchin M."/>
            <person name="Marcolungo L."/>
            <person name="Rossato M."/>
            <person name="Girolomoni L."/>
            <person name="Cosentino E."/>
            <person name="Cuine S."/>
            <person name="Li-Beisson Y."/>
            <person name="Delledonne M."/>
            <person name="Ballottari M."/>
        </authorList>
    </citation>
    <scope>NUCLEOTIDE SEQUENCE</scope>
    <source>
        <tissue evidence="9">Whole cell</tissue>
    </source>
</reference>
<dbReference type="InterPro" id="IPR056496">
    <property type="entry name" value="CS_DNAAF11_C"/>
</dbReference>
<evidence type="ECO:0000256" key="3">
    <source>
        <dbReference type="ARBA" id="ARBA00022614"/>
    </source>
</evidence>
<evidence type="ECO:0000256" key="2">
    <source>
        <dbReference type="ARBA" id="ARBA00022490"/>
    </source>
</evidence>
<dbReference type="Proteomes" id="UP001055712">
    <property type="component" value="Unassembled WGS sequence"/>
</dbReference>
<dbReference type="SUPFAM" id="SSF52058">
    <property type="entry name" value="L domain-like"/>
    <property type="match status" value="1"/>
</dbReference>
<comment type="similarity">
    <text evidence="7">Belongs to the tilB family.</text>
</comment>
<dbReference type="EMBL" id="SIDB01000011">
    <property type="protein sequence ID" value="KAI3425988.1"/>
    <property type="molecule type" value="Genomic_DNA"/>
</dbReference>
<comment type="subcellular location">
    <subcellularLocation>
        <location evidence="1">Cytoplasm</location>
        <location evidence="1">Cytoskeleton</location>
        <location evidence="1">Cilium axoneme</location>
    </subcellularLocation>
</comment>
<dbReference type="PROSITE" id="PS51450">
    <property type="entry name" value="LRR"/>
    <property type="match status" value="2"/>
</dbReference>
<dbReference type="GO" id="GO:0005930">
    <property type="term" value="C:axoneme"/>
    <property type="evidence" value="ECO:0007669"/>
    <property type="project" value="UniProtKB-SubCell"/>
</dbReference>
<name>A0A9D4THS7_CHLVU</name>
<gene>
    <name evidence="9" type="ORF">D9Q98_007956</name>
</gene>
<keyword evidence="10" id="KW-1185">Reference proteome</keyword>
<evidence type="ECO:0000313" key="10">
    <source>
        <dbReference type="Proteomes" id="UP001055712"/>
    </source>
</evidence>
<dbReference type="InterPro" id="IPR001611">
    <property type="entry name" value="Leu-rich_rpt"/>
</dbReference>
<dbReference type="PANTHER" id="PTHR18849">
    <property type="entry name" value="LEUCINE RICH REPEAT PROTEIN"/>
    <property type="match status" value="1"/>
</dbReference>
<accession>A0A9D4THS7</accession>
<dbReference type="FunFam" id="3.80.10.10:FF:000052">
    <property type="entry name" value="Leucine rich repeat containing 6"/>
    <property type="match status" value="1"/>
</dbReference>
<dbReference type="InterPro" id="IPR032675">
    <property type="entry name" value="LRR_dom_sf"/>
</dbReference>
<dbReference type="OrthoDB" id="10250990at2759"/>
<evidence type="ECO:0000256" key="6">
    <source>
        <dbReference type="ARBA" id="ARBA00023273"/>
    </source>
</evidence>
<feature type="domain" description="Dynein axonemal assembly factor 11-like CS" evidence="8">
    <location>
        <begin position="267"/>
        <end position="353"/>
    </location>
</feature>
<evidence type="ECO:0000313" key="9">
    <source>
        <dbReference type="EMBL" id="KAI3425988.1"/>
    </source>
</evidence>
<evidence type="ECO:0000256" key="5">
    <source>
        <dbReference type="ARBA" id="ARBA00023069"/>
    </source>
</evidence>
<protein>
    <recommendedName>
        <fullName evidence="8">Dynein axonemal assembly factor 11-like CS domain-containing protein</fullName>
    </recommendedName>
</protein>
<evidence type="ECO:0000256" key="1">
    <source>
        <dbReference type="ARBA" id="ARBA00004430"/>
    </source>
</evidence>
<keyword evidence="3" id="KW-0433">Leucine-rich repeat</keyword>
<dbReference type="Gene3D" id="3.80.10.10">
    <property type="entry name" value="Ribonuclease Inhibitor"/>
    <property type="match status" value="1"/>
</dbReference>
<dbReference type="PANTHER" id="PTHR18849:SF0">
    <property type="entry name" value="CILIA- AND FLAGELLA-ASSOCIATED PROTEIN 410-RELATED"/>
    <property type="match status" value="1"/>
</dbReference>
<comment type="caution">
    <text evidence="9">The sequence shown here is derived from an EMBL/GenBank/DDBJ whole genome shotgun (WGS) entry which is preliminary data.</text>
</comment>
<dbReference type="Pfam" id="PF23602">
    <property type="entry name" value="CS_DNAAF11_C"/>
    <property type="match status" value="1"/>
</dbReference>
<proteinExistence type="inferred from homology"/>
<dbReference type="Pfam" id="PF14580">
    <property type="entry name" value="LRR_9"/>
    <property type="match status" value="1"/>
</dbReference>
<dbReference type="AlphaFoldDB" id="A0A9D4THS7"/>
<keyword evidence="6" id="KW-0966">Cell projection</keyword>
<keyword evidence="5" id="KW-0969">Cilium</keyword>